<dbReference type="PANTHER" id="PTHR35126">
    <property type="entry name" value="SLR0598 PROTEIN"/>
    <property type="match status" value="1"/>
</dbReference>
<feature type="region of interest" description="Disordered" evidence="3">
    <location>
        <begin position="119"/>
        <end position="149"/>
    </location>
</feature>
<dbReference type="Gene3D" id="1.10.8.60">
    <property type="match status" value="1"/>
</dbReference>
<feature type="compositionally biased region" description="Basic and acidic residues" evidence="3">
    <location>
        <begin position="131"/>
        <end position="141"/>
    </location>
</feature>
<dbReference type="InterPro" id="IPR043129">
    <property type="entry name" value="ATPase_NBD"/>
</dbReference>
<accession>A0A835IRX7</accession>
<dbReference type="Gene3D" id="3.30.428.40">
    <property type="entry name" value="Protein of unknown function DUF3067"/>
    <property type="match status" value="1"/>
</dbReference>
<keyword evidence="4" id="KW-0812">Transmembrane</keyword>
<gene>
    <name evidence="6" type="ORF">IFM89_032495</name>
</gene>
<evidence type="ECO:0000256" key="4">
    <source>
        <dbReference type="SAM" id="Phobius"/>
    </source>
</evidence>
<dbReference type="SUPFAM" id="SSF53067">
    <property type="entry name" value="Actin-like ATPase domain"/>
    <property type="match status" value="1"/>
</dbReference>
<sequence>MRTGGLTNAAITSSLLETVKLHFTEVALRLIARKSMARSTGARGLRSLLVNILMDAMYETREEGSERMLDAEHELPYIVVSIPPEAYKKLSSQEYWERFVRSRISDEFQCGRTMHSRTVYSSTLDDGTDPSDSKDDKHDGESSNEETGVVNNGFCDDLERIVGTDDSTFSGVDLATLIKNKYGRSYDVQLIKKEFMGKSLLALNVMWKYMEQRSFPPTEEEYILRLDDVANKLTCWGVVSHIRSSLSKSKERPKIGKVKEPSFSIGTPCLLNEAPLNPKASREKMTQTMYETINVPAMYAAIQAILSLYDSGCTIGIVLDSGDGVRHTVPIYEALDYEQELETTNSNSSIEKSYELPHGQDRSYWNSSHVTLVLSGAFLFYILIGWYLLTGPCVQS</sequence>
<dbReference type="Pfam" id="PF00022">
    <property type="entry name" value="Actin"/>
    <property type="match status" value="1"/>
</dbReference>
<dbReference type="AlphaFoldDB" id="A0A835IRX7"/>
<dbReference type="InterPro" id="IPR004000">
    <property type="entry name" value="Actin"/>
</dbReference>
<evidence type="ECO:0000256" key="3">
    <source>
        <dbReference type="SAM" id="MobiDB-lite"/>
    </source>
</evidence>
<dbReference type="PRINTS" id="PR00190">
    <property type="entry name" value="ACTIN"/>
</dbReference>
<keyword evidence="4" id="KW-0472">Membrane</keyword>
<protein>
    <recommendedName>
        <fullName evidence="5">Clp ATPase C-terminal domain-containing protein</fullName>
    </recommendedName>
</protein>
<keyword evidence="4" id="KW-1133">Transmembrane helix</keyword>
<feature type="transmembrane region" description="Helical" evidence="4">
    <location>
        <begin position="370"/>
        <end position="389"/>
    </location>
</feature>
<dbReference type="OrthoDB" id="5234at2759"/>
<dbReference type="PANTHER" id="PTHR35126:SF1">
    <property type="entry name" value="DUF3067 DOMAIN-CONTAINING PROTEIN"/>
    <property type="match status" value="1"/>
</dbReference>
<dbReference type="Gene3D" id="3.30.420.40">
    <property type="match status" value="2"/>
</dbReference>
<evidence type="ECO:0000259" key="5">
    <source>
        <dbReference type="Pfam" id="PF10431"/>
    </source>
</evidence>
<name>A0A835IRX7_9MAGN</name>
<dbReference type="Pfam" id="PF11267">
    <property type="entry name" value="DUF3067"/>
    <property type="match status" value="1"/>
</dbReference>
<organism evidence="6 7">
    <name type="scientific">Coptis chinensis</name>
    <dbReference type="NCBI Taxonomy" id="261450"/>
    <lineage>
        <taxon>Eukaryota</taxon>
        <taxon>Viridiplantae</taxon>
        <taxon>Streptophyta</taxon>
        <taxon>Embryophyta</taxon>
        <taxon>Tracheophyta</taxon>
        <taxon>Spermatophyta</taxon>
        <taxon>Magnoliopsida</taxon>
        <taxon>Ranunculales</taxon>
        <taxon>Ranunculaceae</taxon>
        <taxon>Coptidoideae</taxon>
        <taxon>Coptis</taxon>
    </lineage>
</organism>
<dbReference type="Pfam" id="PF10431">
    <property type="entry name" value="ClpB_D2-small"/>
    <property type="match status" value="1"/>
</dbReference>
<dbReference type="InterPro" id="IPR019489">
    <property type="entry name" value="Clp_ATPase_C"/>
</dbReference>
<keyword evidence="7" id="KW-1185">Reference proteome</keyword>
<keyword evidence="2" id="KW-0067">ATP-binding</keyword>
<dbReference type="InterPro" id="IPR021420">
    <property type="entry name" value="DUF3067"/>
</dbReference>
<feature type="domain" description="Clp ATPase C-terminal" evidence="5">
    <location>
        <begin position="18"/>
        <end position="60"/>
    </location>
</feature>
<proteinExistence type="predicted"/>
<dbReference type="GO" id="GO:0005524">
    <property type="term" value="F:ATP binding"/>
    <property type="evidence" value="ECO:0007669"/>
    <property type="project" value="UniProtKB-KW"/>
</dbReference>
<reference evidence="6 7" key="1">
    <citation type="submission" date="2020-10" db="EMBL/GenBank/DDBJ databases">
        <title>The Coptis chinensis genome and diversification of protoberbering-type alkaloids.</title>
        <authorList>
            <person name="Wang B."/>
            <person name="Shu S."/>
            <person name="Song C."/>
            <person name="Liu Y."/>
        </authorList>
    </citation>
    <scope>NUCLEOTIDE SEQUENCE [LARGE SCALE GENOMIC DNA]</scope>
    <source>
        <strain evidence="6">HL-2020</strain>
        <tissue evidence="6">Leaf</tissue>
    </source>
</reference>
<comment type="caution">
    <text evidence="6">The sequence shown here is derived from an EMBL/GenBank/DDBJ whole genome shotgun (WGS) entry which is preliminary data.</text>
</comment>
<evidence type="ECO:0000313" key="7">
    <source>
        <dbReference type="Proteomes" id="UP000631114"/>
    </source>
</evidence>
<evidence type="ECO:0000256" key="1">
    <source>
        <dbReference type="ARBA" id="ARBA00022741"/>
    </source>
</evidence>
<keyword evidence="1" id="KW-0547">Nucleotide-binding</keyword>
<evidence type="ECO:0000256" key="2">
    <source>
        <dbReference type="ARBA" id="ARBA00022840"/>
    </source>
</evidence>
<evidence type="ECO:0000313" key="6">
    <source>
        <dbReference type="EMBL" id="KAF9622596.1"/>
    </source>
</evidence>
<dbReference type="Proteomes" id="UP000631114">
    <property type="component" value="Unassembled WGS sequence"/>
</dbReference>
<dbReference type="EMBL" id="JADFTS010000002">
    <property type="protein sequence ID" value="KAF9622596.1"/>
    <property type="molecule type" value="Genomic_DNA"/>
</dbReference>